<organism evidence="2 3">
    <name type="scientific">Aquimarina litoralis</name>
    <dbReference type="NCBI Taxonomy" id="584605"/>
    <lineage>
        <taxon>Bacteria</taxon>
        <taxon>Pseudomonadati</taxon>
        <taxon>Bacteroidota</taxon>
        <taxon>Flavobacteriia</taxon>
        <taxon>Flavobacteriales</taxon>
        <taxon>Flavobacteriaceae</taxon>
        <taxon>Aquimarina</taxon>
    </lineage>
</organism>
<proteinExistence type="predicted"/>
<evidence type="ECO:0000259" key="1">
    <source>
        <dbReference type="Pfam" id="PF19081"/>
    </source>
</evidence>
<evidence type="ECO:0000313" key="2">
    <source>
        <dbReference type="EMBL" id="GAA0714181.1"/>
    </source>
</evidence>
<dbReference type="Proteomes" id="UP001501758">
    <property type="component" value="Unassembled WGS sequence"/>
</dbReference>
<name>A0ABP3TQP5_9FLAO</name>
<protein>
    <recommendedName>
        <fullName evidence="1">Ig-like domain-containing protein</fullName>
    </recommendedName>
</protein>
<dbReference type="Pfam" id="PF19081">
    <property type="entry name" value="Ig_7"/>
    <property type="match status" value="1"/>
</dbReference>
<dbReference type="InterPro" id="IPR044023">
    <property type="entry name" value="Ig_7"/>
</dbReference>
<accession>A0ABP3TQP5</accession>
<reference evidence="3" key="1">
    <citation type="journal article" date="2019" name="Int. J. Syst. Evol. Microbiol.">
        <title>The Global Catalogue of Microorganisms (GCM) 10K type strain sequencing project: providing services to taxonomists for standard genome sequencing and annotation.</title>
        <authorList>
            <consortium name="The Broad Institute Genomics Platform"/>
            <consortium name="The Broad Institute Genome Sequencing Center for Infectious Disease"/>
            <person name="Wu L."/>
            <person name="Ma J."/>
        </authorList>
    </citation>
    <scope>NUCLEOTIDE SEQUENCE [LARGE SCALE GENOMIC DNA]</scope>
    <source>
        <strain evidence="3">JCM 15974</strain>
    </source>
</reference>
<feature type="domain" description="Ig-like" evidence="1">
    <location>
        <begin position="515"/>
        <end position="573"/>
    </location>
</feature>
<dbReference type="EMBL" id="BAAAGE010000001">
    <property type="protein sequence ID" value="GAA0714181.1"/>
    <property type="molecule type" value="Genomic_DNA"/>
</dbReference>
<evidence type="ECO:0000313" key="3">
    <source>
        <dbReference type="Proteomes" id="UP001501758"/>
    </source>
</evidence>
<keyword evidence="3" id="KW-1185">Reference proteome</keyword>
<comment type="caution">
    <text evidence="2">The sequence shown here is derived from an EMBL/GenBank/DDBJ whole genome shotgun (WGS) entry which is preliminary data.</text>
</comment>
<gene>
    <name evidence="2" type="ORF">GCM10009430_06960</name>
</gene>
<dbReference type="Pfam" id="PF13585">
    <property type="entry name" value="CHU_C"/>
    <property type="match status" value="1"/>
</dbReference>
<sequence>MALGFQEALAQRNIEAPTLVSGAQACGTLTNSFDFTADMSAGVALPSNNQFILQLSNPSGSFANASEITDLGTADGPNEASGAGTVIEFFNVNVPQDANSDDYRLRVIATEASIISDISEPIPFHFFDDDNLLIRLNGGDDIIFCNVASFAKQVSVVVLDENDNEVDVNNFNWEWLRDGALIPGENNPTLLITEEGDYQARVSVGLCNNVFVFNKSNRISASLVNTSDISIITTAPDFSFCPDETKVLQASDIDFSYSYQWIKDGVELDGETSPTITLPDNDFGGEYTLEIELSEDCILVTNPVTVTNEGSSITTPLPPGLVLLPTQILTLTVETDAPVGSTFRWIRDTNIIIQGITTGSTITFDVPANGVGDYRLEIDALFPDDPCMSELVTETVVVAAERFDITIAPGEVVDCDQDTITISLEEMVGITSTGDRVPLTTEQFSFFDFEWFNDGVSTGETSLSLDVSRADNGGSFELRAIFSPGGLPDTVSNNLPIEFLSNSIVLDINPPVLEAGQTVTLTAPASTNFTYEWYVIQNGTEVLIDGETTNTLTVSEEGDYFARISSSLCTTDTLIAEVRGPGALSELIPNVVTPGGNAANNAWVLPNSFTDNDVEVSIYSSNGQLDFQKNGGYNADWPNESASQASELIYYYIISRSNTVVKKGTITVMR</sequence>